<evidence type="ECO:0000313" key="2">
    <source>
        <dbReference type="EMBL" id="MBT1172289.1"/>
    </source>
</evidence>
<feature type="compositionally biased region" description="Polar residues" evidence="1">
    <location>
        <begin position="157"/>
        <end position="167"/>
    </location>
</feature>
<dbReference type="Proteomes" id="UP000773064">
    <property type="component" value="Unassembled WGS sequence"/>
</dbReference>
<dbReference type="RefSeq" id="WP_214357584.1">
    <property type="nucleotide sequence ID" value="NZ_JAFEJS010000002.1"/>
</dbReference>
<feature type="compositionally biased region" description="Polar residues" evidence="1">
    <location>
        <begin position="133"/>
        <end position="143"/>
    </location>
</feature>
<feature type="compositionally biased region" description="Low complexity" evidence="1">
    <location>
        <begin position="122"/>
        <end position="132"/>
    </location>
</feature>
<comment type="caution">
    <text evidence="2">The sequence shown here is derived from an EMBL/GenBank/DDBJ whole genome shotgun (WGS) entry which is preliminary data.</text>
</comment>
<feature type="compositionally biased region" description="Gly residues" evidence="1">
    <location>
        <begin position="112"/>
        <end position="121"/>
    </location>
</feature>
<feature type="compositionally biased region" description="Basic and acidic residues" evidence="1">
    <location>
        <begin position="168"/>
        <end position="178"/>
    </location>
</feature>
<dbReference type="Pfam" id="PF20070">
    <property type="entry name" value="DUF6466"/>
    <property type="match status" value="1"/>
</dbReference>
<reference evidence="2 3" key="1">
    <citation type="journal article" date="2021" name="Environ. Microbiol.">
        <title>Genetic insights into the dark matter of the mammalian gut microbiota through targeted genome reconstruction.</title>
        <authorList>
            <person name="Lugli G.A."/>
            <person name="Alessandri G."/>
            <person name="Milani C."/>
            <person name="Viappiani A."/>
            <person name="Fontana F."/>
            <person name="Tarracchini C."/>
            <person name="Mancabelli L."/>
            <person name="Argentini C."/>
            <person name="Ruiz L."/>
            <person name="Margolles A."/>
            <person name="van Sinderen D."/>
            <person name="Turroni F."/>
            <person name="Ventura M."/>
        </authorList>
    </citation>
    <scope>NUCLEOTIDE SEQUENCE [LARGE SCALE GENOMIC DNA]</scope>
    <source>
        <strain evidence="2 3">MA2</strain>
    </source>
</reference>
<proteinExistence type="predicted"/>
<sequence length="187" mass="19716">MKSRASLPVRVALIVLAVLALVAAGLAGANLVTVGRFNQATATLTRNIKAIAKEDADLSTLKASQQQTDAQFEDAAALRAVLLPSIRASLETNTEVSHRLTELIEQRLAEQQGGGSSGSGGASDDATGAATDNQRNNRQSDGSGLTDAQKAQVEQLLKSNQQSTDTSESTRQDADQKSKQNQTTKPW</sequence>
<organism evidence="2 3">
    <name type="scientific">Bifidobacterium santillanense</name>
    <dbReference type="NCBI Taxonomy" id="2809028"/>
    <lineage>
        <taxon>Bacteria</taxon>
        <taxon>Bacillati</taxon>
        <taxon>Actinomycetota</taxon>
        <taxon>Actinomycetes</taxon>
        <taxon>Bifidobacteriales</taxon>
        <taxon>Bifidobacteriaceae</taxon>
        <taxon>Bifidobacterium</taxon>
    </lineage>
</organism>
<dbReference type="EMBL" id="JAFEJS010000002">
    <property type="protein sequence ID" value="MBT1172289.1"/>
    <property type="molecule type" value="Genomic_DNA"/>
</dbReference>
<protein>
    <submittedName>
        <fullName evidence="2">Cell surface protein</fullName>
    </submittedName>
</protein>
<feature type="region of interest" description="Disordered" evidence="1">
    <location>
        <begin position="109"/>
        <end position="187"/>
    </location>
</feature>
<dbReference type="InterPro" id="IPR046314">
    <property type="entry name" value="DUF6466"/>
</dbReference>
<evidence type="ECO:0000313" key="3">
    <source>
        <dbReference type="Proteomes" id="UP000773064"/>
    </source>
</evidence>
<name>A0ABS5UN32_9BIFI</name>
<keyword evidence="3" id="KW-1185">Reference proteome</keyword>
<accession>A0ABS5UN32</accession>
<gene>
    <name evidence="2" type="ORF">JS528_02710</name>
</gene>
<evidence type="ECO:0000256" key="1">
    <source>
        <dbReference type="SAM" id="MobiDB-lite"/>
    </source>
</evidence>